<evidence type="ECO:0000313" key="5">
    <source>
        <dbReference type="Proteomes" id="UP000051020"/>
    </source>
</evidence>
<dbReference type="InterPro" id="IPR011234">
    <property type="entry name" value="Fumarylacetoacetase-like_C"/>
</dbReference>
<evidence type="ECO:0000256" key="1">
    <source>
        <dbReference type="ARBA" id="ARBA00010211"/>
    </source>
</evidence>
<dbReference type="SUPFAM" id="SSF56529">
    <property type="entry name" value="FAH"/>
    <property type="match status" value="1"/>
</dbReference>
<dbReference type="Proteomes" id="UP000051020">
    <property type="component" value="Unassembled WGS sequence"/>
</dbReference>
<evidence type="ECO:0000256" key="2">
    <source>
        <dbReference type="ARBA" id="ARBA00022723"/>
    </source>
</evidence>
<comment type="caution">
    <text evidence="4">The sequence shown here is derived from an EMBL/GenBank/DDBJ whole genome shotgun (WGS) entry which is preliminary data.</text>
</comment>
<organism evidence="4 5">
    <name type="scientific">Lactiplantibacillus pentosus DSM 20314</name>
    <dbReference type="NCBI Taxonomy" id="1423791"/>
    <lineage>
        <taxon>Bacteria</taxon>
        <taxon>Bacillati</taxon>
        <taxon>Bacillota</taxon>
        <taxon>Bacilli</taxon>
        <taxon>Lactobacillales</taxon>
        <taxon>Lactobacillaceae</taxon>
        <taxon>Lactiplantibacillus</taxon>
    </lineage>
</organism>
<dbReference type="GO" id="GO:0046872">
    <property type="term" value="F:metal ion binding"/>
    <property type="evidence" value="ECO:0007669"/>
    <property type="project" value="UniProtKB-KW"/>
</dbReference>
<dbReference type="Gene3D" id="3.90.850.10">
    <property type="entry name" value="Fumarylacetoacetase-like, C-terminal domain"/>
    <property type="match status" value="1"/>
</dbReference>
<dbReference type="GO" id="GO:0044281">
    <property type="term" value="P:small molecule metabolic process"/>
    <property type="evidence" value="ECO:0007669"/>
    <property type="project" value="UniProtKB-ARBA"/>
</dbReference>
<keyword evidence="4" id="KW-0413">Isomerase</keyword>
<dbReference type="Pfam" id="PF01557">
    <property type="entry name" value="FAA_hydrolase"/>
    <property type="match status" value="1"/>
</dbReference>
<evidence type="ECO:0000259" key="3">
    <source>
        <dbReference type="Pfam" id="PF01557"/>
    </source>
</evidence>
<dbReference type="InterPro" id="IPR051121">
    <property type="entry name" value="FAH"/>
</dbReference>
<dbReference type="AlphaFoldDB" id="A0A837REL0"/>
<dbReference type="EMBL" id="AZCU01000001">
    <property type="protein sequence ID" value="KRK27103.1"/>
    <property type="molecule type" value="Genomic_DNA"/>
</dbReference>
<dbReference type="InterPro" id="IPR036663">
    <property type="entry name" value="Fumarylacetoacetase_C_sf"/>
</dbReference>
<accession>A0A837REL0</accession>
<dbReference type="PANTHER" id="PTHR42796">
    <property type="entry name" value="FUMARYLACETOACETATE HYDROLASE DOMAIN-CONTAINING PROTEIN 2A-RELATED"/>
    <property type="match status" value="1"/>
</dbReference>
<reference evidence="4 5" key="1">
    <citation type="journal article" date="2015" name="Genome Announc.">
        <title>Expanding the biotechnology potential of lactobacilli through comparative genomics of 213 strains and associated genera.</title>
        <authorList>
            <person name="Sun Z."/>
            <person name="Harris H.M."/>
            <person name="McCann A."/>
            <person name="Guo C."/>
            <person name="Argimon S."/>
            <person name="Zhang W."/>
            <person name="Yang X."/>
            <person name="Jeffery I.B."/>
            <person name="Cooney J.C."/>
            <person name="Kagawa T.F."/>
            <person name="Liu W."/>
            <person name="Song Y."/>
            <person name="Salvetti E."/>
            <person name="Wrobel A."/>
            <person name="Rasinkangas P."/>
            <person name="Parkhill J."/>
            <person name="Rea M.C."/>
            <person name="O'Sullivan O."/>
            <person name="Ritari J."/>
            <person name="Douillard F.P."/>
            <person name="Paul Ross R."/>
            <person name="Yang R."/>
            <person name="Briner A.E."/>
            <person name="Felis G.E."/>
            <person name="de Vos W.M."/>
            <person name="Barrangou R."/>
            <person name="Klaenhammer T.R."/>
            <person name="Caufield P.W."/>
            <person name="Cui Y."/>
            <person name="Zhang H."/>
            <person name="O'Toole P.W."/>
        </authorList>
    </citation>
    <scope>NUCLEOTIDE SEQUENCE [LARGE SCALE GENOMIC DNA]</scope>
    <source>
        <strain evidence="4 5">DSM 20314</strain>
    </source>
</reference>
<sequence>MKRIKLINEVIEMKIGMRANRPFIITAENQGQPVLNAQTILEALYMAPDKRQLGSVETFKPEDLAAPVTQPRQIFAVGMNYRDHSEEIHITLPKVPSIFTKFSSSLAPANVAVTAHGPKTDWETELVIMIGRGGREIPVADAMSHVAGVMVGEDLSDRDVQFENDNPQFSMGKSFENYAPVGPWLTTVDELANLDDEVITTTVNGQTMQQAPLRQLIFKVPDLVHYLSTVCDLQPGDLIFTGTPSGTGVGRDPQVFLKSGDQLTGHITHLGTLNITIK</sequence>
<dbReference type="PANTHER" id="PTHR42796:SF4">
    <property type="entry name" value="FUMARYLACETOACETATE HYDROLASE DOMAIN-CONTAINING PROTEIN 2A"/>
    <property type="match status" value="1"/>
</dbReference>
<protein>
    <submittedName>
        <fullName evidence="4">2-hydroxyhepta-2,4-diene-1,7-dioateisomerase 5-carboxymethyl-2-oxo-hex-3-ene-1,7-dioatedecarboxylase</fullName>
    </submittedName>
</protein>
<proteinExistence type="inferred from homology"/>
<name>A0A837REL0_LACPE</name>
<keyword evidence="2" id="KW-0479">Metal-binding</keyword>
<comment type="similarity">
    <text evidence="1">Belongs to the FAH family.</text>
</comment>
<dbReference type="GO" id="GO:0016853">
    <property type="term" value="F:isomerase activity"/>
    <property type="evidence" value="ECO:0007669"/>
    <property type="project" value="UniProtKB-KW"/>
</dbReference>
<feature type="domain" description="Fumarylacetoacetase-like C-terminal" evidence="3">
    <location>
        <begin position="74"/>
        <end position="277"/>
    </location>
</feature>
<evidence type="ECO:0000313" key="4">
    <source>
        <dbReference type="EMBL" id="KRK27103.1"/>
    </source>
</evidence>
<gene>
    <name evidence="4" type="ORF">FD24_GL000251</name>
</gene>